<organism evidence="2 3">
    <name type="scientific">Actinomadura luzonensis</name>
    <dbReference type="NCBI Taxonomy" id="2805427"/>
    <lineage>
        <taxon>Bacteria</taxon>
        <taxon>Bacillati</taxon>
        <taxon>Actinomycetota</taxon>
        <taxon>Actinomycetes</taxon>
        <taxon>Streptosporangiales</taxon>
        <taxon>Thermomonosporaceae</taxon>
        <taxon>Actinomadura</taxon>
    </lineage>
</organism>
<keyword evidence="3" id="KW-1185">Reference proteome</keyword>
<name>A0ABT0FMH6_9ACTN</name>
<dbReference type="EMBL" id="JAKRKC020000001">
    <property type="protein sequence ID" value="MCK2213240.1"/>
    <property type="molecule type" value="Genomic_DNA"/>
</dbReference>
<proteinExistence type="predicted"/>
<feature type="compositionally biased region" description="Low complexity" evidence="1">
    <location>
        <begin position="253"/>
        <end position="264"/>
    </location>
</feature>
<evidence type="ECO:0000313" key="2">
    <source>
        <dbReference type="EMBL" id="MCK2213240.1"/>
    </source>
</evidence>
<sequence>MSEQPFTLEPGSGTKLLTAEGFIELLIEYADNNLDTIAKFWAMPGEGWEDSFRTGLAAYIERAHPWADLGEPGKRQVYTTTGTKPKVADFVLNGTVARYWDDEVIVEVKTQSLGRLANFRGDFQKDIAKLDEVDDNHLPSQRLAVGIFFTRDFSTAQKDADEPLETPKVSMSFTKWLEDYDHVYLSEEYKAIRRSPGKLPPSQIRKAGAIRSNVKPTDVVRTGKAEKLLPQDVHELGIVYKLLGPKRPPAPEPSESSSSSSSSESEAESSDSVFQTKPTKKRKAENTGGKDPKRSK</sequence>
<evidence type="ECO:0000256" key="1">
    <source>
        <dbReference type="SAM" id="MobiDB-lite"/>
    </source>
</evidence>
<comment type="caution">
    <text evidence="2">The sequence shown here is derived from an EMBL/GenBank/DDBJ whole genome shotgun (WGS) entry which is preliminary data.</text>
</comment>
<evidence type="ECO:0008006" key="4">
    <source>
        <dbReference type="Google" id="ProtNLM"/>
    </source>
</evidence>
<reference evidence="2 3" key="1">
    <citation type="submission" date="2022-04" db="EMBL/GenBank/DDBJ databases">
        <title>Genome draft of Actinomadura sp. ATCC 31491.</title>
        <authorList>
            <person name="Shi X."/>
            <person name="Du Y."/>
        </authorList>
    </citation>
    <scope>NUCLEOTIDE SEQUENCE [LARGE SCALE GENOMIC DNA]</scope>
    <source>
        <strain evidence="2 3">ATCC 31491</strain>
    </source>
</reference>
<gene>
    <name evidence="2" type="ORF">MF672_005440</name>
</gene>
<protein>
    <recommendedName>
        <fullName evidence="4">Restriction endonuclease</fullName>
    </recommendedName>
</protein>
<feature type="region of interest" description="Disordered" evidence="1">
    <location>
        <begin position="243"/>
        <end position="296"/>
    </location>
</feature>
<accession>A0ABT0FMH6</accession>
<feature type="compositionally biased region" description="Basic and acidic residues" evidence="1">
    <location>
        <begin position="284"/>
        <end position="296"/>
    </location>
</feature>
<evidence type="ECO:0000313" key="3">
    <source>
        <dbReference type="Proteomes" id="UP001317259"/>
    </source>
</evidence>
<dbReference type="Proteomes" id="UP001317259">
    <property type="component" value="Unassembled WGS sequence"/>
</dbReference>